<accession>A0A7Y9YHA2</accession>
<organism evidence="1 2">
    <name type="scientific">Nocardioides marinus</name>
    <dbReference type="NCBI Taxonomy" id="374514"/>
    <lineage>
        <taxon>Bacteria</taxon>
        <taxon>Bacillati</taxon>
        <taxon>Actinomycetota</taxon>
        <taxon>Actinomycetes</taxon>
        <taxon>Propionibacteriales</taxon>
        <taxon>Nocardioidaceae</taxon>
        <taxon>Nocardioides</taxon>
    </lineage>
</organism>
<keyword evidence="2" id="KW-1185">Reference proteome</keyword>
<dbReference type="Proteomes" id="UP000537326">
    <property type="component" value="Unassembled WGS sequence"/>
</dbReference>
<reference evidence="1 2" key="1">
    <citation type="submission" date="2020-07" db="EMBL/GenBank/DDBJ databases">
        <title>Sequencing the genomes of 1000 actinobacteria strains.</title>
        <authorList>
            <person name="Klenk H.-P."/>
        </authorList>
    </citation>
    <scope>NUCLEOTIDE SEQUENCE [LARGE SCALE GENOMIC DNA]</scope>
    <source>
        <strain evidence="1 2">DSM 18248</strain>
    </source>
</reference>
<dbReference type="RefSeq" id="WP_218842461.1">
    <property type="nucleotide sequence ID" value="NZ_BAAAPP010000001.1"/>
</dbReference>
<proteinExistence type="predicted"/>
<name>A0A7Y9YHA2_9ACTN</name>
<evidence type="ECO:0000313" key="1">
    <source>
        <dbReference type="EMBL" id="NYI12178.1"/>
    </source>
</evidence>
<sequence length="130" mass="14254">MTRFDFEFAPAYRLPALALGITPRTAWVEVDETELRVRYGPWRLRTPLDNVASAQPSPGPFRWYRTAGPPHLSLVDKGVSFATTGAGGVCVLFHEPVKTLDPTGRLRHPGATLTVQDPAGFLQVLQARTG</sequence>
<comment type="caution">
    <text evidence="1">The sequence shown here is derived from an EMBL/GenBank/DDBJ whole genome shotgun (WGS) entry which is preliminary data.</text>
</comment>
<evidence type="ECO:0000313" key="2">
    <source>
        <dbReference type="Proteomes" id="UP000537326"/>
    </source>
</evidence>
<dbReference type="EMBL" id="JACBZI010000001">
    <property type="protein sequence ID" value="NYI12178.1"/>
    <property type="molecule type" value="Genomic_DNA"/>
</dbReference>
<gene>
    <name evidence="1" type="ORF">BKA05_003693</name>
</gene>
<protein>
    <submittedName>
        <fullName evidence="1">Uncharacterized protein</fullName>
    </submittedName>
</protein>
<dbReference type="AlphaFoldDB" id="A0A7Y9YHA2"/>